<keyword evidence="3" id="KW-1185">Reference proteome</keyword>
<comment type="caution">
    <text evidence="2">The sequence shown here is derived from an EMBL/GenBank/DDBJ whole genome shotgun (WGS) entry which is preliminary data.</text>
</comment>
<dbReference type="EMBL" id="AMGY01000001">
    <property type="protein sequence ID" value="EXJ92472.1"/>
    <property type="molecule type" value="Genomic_DNA"/>
</dbReference>
<name>W9YHW4_9EURO</name>
<dbReference type="eggNOG" id="ENOG502THH2">
    <property type="taxonomic scope" value="Eukaryota"/>
</dbReference>
<dbReference type="AlphaFoldDB" id="W9YHW4"/>
<dbReference type="GeneID" id="19165162"/>
<dbReference type="OrthoDB" id="4111629at2759"/>
<evidence type="ECO:0008006" key="4">
    <source>
        <dbReference type="Google" id="ProtNLM"/>
    </source>
</evidence>
<dbReference type="HOGENOM" id="CLU_758615_0_0_1"/>
<sequence>MSWLLNGTHRVKATQDNTPGRPTLHKIPSWTELHLLVRRGLGSGHHSLRDLDLSLIPWTNLRRLSILWEYTIPLNQFIHDIAPKLTKLQALRLHATHHRLYHPACRHDVPTTGLFADAPIVPPFRIPFELMRELRDLEIDGICNHIPINRLIGPKLRRLRLHCEDVLWSVCSAESQRSHSDILVAAKIAPDLEQLELDVGYIQNLWHPTAIPGVDLDMEQYAFLNAICKFRRLRSLRLFPPFVPRDSPRYSRTAINCIPISDDQAIRVFEHLRAQRSSLQTLSLAAIPSFVNIDTMCWEVKRQGEKTILTTKHRARNYQHRQVWIGQRRISSEIKRFNTPRKYLSDSECWALTRNDVHHSNRRTR</sequence>
<organism evidence="2 3">
    <name type="scientific">Capronia epimyces CBS 606.96</name>
    <dbReference type="NCBI Taxonomy" id="1182542"/>
    <lineage>
        <taxon>Eukaryota</taxon>
        <taxon>Fungi</taxon>
        <taxon>Dikarya</taxon>
        <taxon>Ascomycota</taxon>
        <taxon>Pezizomycotina</taxon>
        <taxon>Eurotiomycetes</taxon>
        <taxon>Chaetothyriomycetidae</taxon>
        <taxon>Chaetothyriales</taxon>
        <taxon>Herpotrichiellaceae</taxon>
        <taxon>Capronia</taxon>
    </lineage>
</organism>
<evidence type="ECO:0000313" key="2">
    <source>
        <dbReference type="EMBL" id="EXJ92472.1"/>
    </source>
</evidence>
<proteinExistence type="predicted"/>
<dbReference type="Proteomes" id="UP000019478">
    <property type="component" value="Unassembled WGS sequence"/>
</dbReference>
<dbReference type="RefSeq" id="XP_007729362.1">
    <property type="nucleotide sequence ID" value="XM_007731172.1"/>
</dbReference>
<protein>
    <recommendedName>
        <fullName evidence="4">F-box domain-containing protein</fullName>
    </recommendedName>
</protein>
<gene>
    <name evidence="2" type="ORF">A1O3_01023</name>
</gene>
<evidence type="ECO:0000256" key="1">
    <source>
        <dbReference type="SAM" id="MobiDB-lite"/>
    </source>
</evidence>
<accession>W9YHW4</accession>
<evidence type="ECO:0000313" key="3">
    <source>
        <dbReference type="Proteomes" id="UP000019478"/>
    </source>
</evidence>
<reference evidence="2 3" key="1">
    <citation type="submission" date="2013-03" db="EMBL/GenBank/DDBJ databases">
        <title>The Genome Sequence of Capronia epimyces CBS 606.96.</title>
        <authorList>
            <consortium name="The Broad Institute Genomics Platform"/>
            <person name="Cuomo C."/>
            <person name="de Hoog S."/>
            <person name="Gorbushina A."/>
            <person name="Walker B."/>
            <person name="Young S.K."/>
            <person name="Zeng Q."/>
            <person name="Gargeya S."/>
            <person name="Fitzgerald M."/>
            <person name="Haas B."/>
            <person name="Abouelleil A."/>
            <person name="Allen A.W."/>
            <person name="Alvarado L."/>
            <person name="Arachchi H.M."/>
            <person name="Berlin A.M."/>
            <person name="Chapman S.B."/>
            <person name="Gainer-Dewar J."/>
            <person name="Goldberg J."/>
            <person name="Griggs A."/>
            <person name="Gujja S."/>
            <person name="Hansen M."/>
            <person name="Howarth C."/>
            <person name="Imamovic A."/>
            <person name="Ireland A."/>
            <person name="Larimer J."/>
            <person name="McCowan C."/>
            <person name="Murphy C."/>
            <person name="Pearson M."/>
            <person name="Poon T.W."/>
            <person name="Priest M."/>
            <person name="Roberts A."/>
            <person name="Saif S."/>
            <person name="Shea T."/>
            <person name="Sisk P."/>
            <person name="Sykes S."/>
            <person name="Wortman J."/>
            <person name="Nusbaum C."/>
            <person name="Birren B."/>
        </authorList>
    </citation>
    <scope>NUCLEOTIDE SEQUENCE [LARGE SCALE GENOMIC DNA]</scope>
    <source>
        <strain evidence="2 3">CBS 606.96</strain>
    </source>
</reference>
<feature type="region of interest" description="Disordered" evidence="1">
    <location>
        <begin position="1"/>
        <end position="23"/>
    </location>
</feature>